<feature type="region of interest" description="Disordered" evidence="1">
    <location>
        <begin position="29"/>
        <end position="106"/>
    </location>
</feature>
<dbReference type="Proteomes" id="UP001176941">
    <property type="component" value="Chromosome 10"/>
</dbReference>
<feature type="compositionally biased region" description="Basic residues" evidence="1">
    <location>
        <begin position="87"/>
        <end position="106"/>
    </location>
</feature>
<protein>
    <submittedName>
        <fullName evidence="2">Uncharacterized protein</fullName>
    </submittedName>
</protein>
<gene>
    <name evidence="2" type="ORF">MRATA1EN1_LOCUS1808</name>
</gene>
<accession>A0ABN8XUQ5</accession>
<reference evidence="2" key="1">
    <citation type="submission" date="2023-04" db="EMBL/GenBank/DDBJ databases">
        <authorList>
            <consortium name="ELIXIR-Norway"/>
        </authorList>
    </citation>
    <scope>NUCLEOTIDE SEQUENCE [LARGE SCALE GENOMIC DNA]</scope>
</reference>
<keyword evidence="3" id="KW-1185">Reference proteome</keyword>
<dbReference type="EMBL" id="OX459946">
    <property type="protein sequence ID" value="CAI9152846.1"/>
    <property type="molecule type" value="Genomic_DNA"/>
</dbReference>
<feature type="compositionally biased region" description="Basic and acidic residues" evidence="1">
    <location>
        <begin position="63"/>
        <end position="73"/>
    </location>
</feature>
<evidence type="ECO:0000313" key="3">
    <source>
        <dbReference type="Proteomes" id="UP001176941"/>
    </source>
</evidence>
<sequence>MTPNSKVCKGLPGSRHLETCGSGFGFGLQDRPRGYVSDLHRPPPRFILSRPGVGARGAPLEAGDGRKQRRSGEPHTVSPPPTEKQRLPCRRTWKGRKEKKHLGNAR</sequence>
<evidence type="ECO:0000256" key="1">
    <source>
        <dbReference type="SAM" id="MobiDB-lite"/>
    </source>
</evidence>
<evidence type="ECO:0000313" key="2">
    <source>
        <dbReference type="EMBL" id="CAI9152846.1"/>
    </source>
</evidence>
<name>A0ABN8XUQ5_RANTA</name>
<organism evidence="2 3">
    <name type="scientific">Rangifer tarandus platyrhynchus</name>
    <name type="common">Svalbard reindeer</name>
    <dbReference type="NCBI Taxonomy" id="3082113"/>
    <lineage>
        <taxon>Eukaryota</taxon>
        <taxon>Metazoa</taxon>
        <taxon>Chordata</taxon>
        <taxon>Craniata</taxon>
        <taxon>Vertebrata</taxon>
        <taxon>Euteleostomi</taxon>
        <taxon>Mammalia</taxon>
        <taxon>Eutheria</taxon>
        <taxon>Laurasiatheria</taxon>
        <taxon>Artiodactyla</taxon>
        <taxon>Ruminantia</taxon>
        <taxon>Pecora</taxon>
        <taxon>Cervidae</taxon>
        <taxon>Odocoileinae</taxon>
        <taxon>Rangifer</taxon>
    </lineage>
</organism>
<feature type="compositionally biased region" description="Basic and acidic residues" evidence="1">
    <location>
        <begin position="30"/>
        <end position="41"/>
    </location>
</feature>
<proteinExistence type="predicted"/>